<protein>
    <recommendedName>
        <fullName evidence="9 11">Signal peptidase I</fullName>
        <ecNumber evidence="11">3.4.21.89</ecNumber>
    </recommendedName>
</protein>
<dbReference type="InterPro" id="IPR019756">
    <property type="entry name" value="Pept_S26A_signal_pept_1_Ser-AS"/>
</dbReference>
<evidence type="ECO:0000256" key="10">
    <source>
        <dbReference type="ARBA" id="ARBA00045533"/>
    </source>
</evidence>
<dbReference type="GO" id="GO:0016020">
    <property type="term" value="C:membrane"/>
    <property type="evidence" value="ECO:0007669"/>
    <property type="project" value="UniProtKB-UniRule"/>
</dbReference>
<comment type="function">
    <text evidence="10">Catalytic component of the signal peptidase complex (SPC) which catalyzes the cleavage of N-terminal signal sequences from nascent proteins as they are translocated into the lumen of the endoplasmic reticulum. Specifically cleaves N-terminal signal peptides that contain a hydrophobic alpha-helix (h-region) shorter than 18-20 amino acids.</text>
</comment>
<feature type="transmembrane region" description="Helical" evidence="12">
    <location>
        <begin position="126"/>
        <end position="145"/>
    </location>
</feature>
<reference evidence="14" key="2">
    <citation type="submission" date="2021-04" db="EMBL/GenBank/DDBJ databases">
        <authorList>
            <person name="Gilroy R."/>
        </authorList>
    </citation>
    <scope>NUCLEOTIDE SEQUENCE</scope>
    <source>
        <strain evidence="14">CHK183-1962</strain>
    </source>
</reference>
<dbReference type="InterPro" id="IPR019533">
    <property type="entry name" value="Peptidase_S26"/>
</dbReference>
<evidence type="ECO:0000256" key="6">
    <source>
        <dbReference type="ARBA" id="ARBA00022968"/>
    </source>
</evidence>
<comment type="subcellular location">
    <subcellularLocation>
        <location evidence="1">Endoplasmic reticulum membrane</location>
        <topology evidence="1">Single-pass type II membrane protein</topology>
    </subcellularLocation>
</comment>
<dbReference type="NCBIfam" id="TIGR02228">
    <property type="entry name" value="sigpep_I_arch"/>
    <property type="match status" value="1"/>
</dbReference>
<organism evidence="14 15">
    <name type="scientific">Candidatus Fusicatenibacter merdavium</name>
    <dbReference type="NCBI Taxonomy" id="2838600"/>
    <lineage>
        <taxon>Bacteria</taxon>
        <taxon>Bacillati</taxon>
        <taxon>Bacillota</taxon>
        <taxon>Clostridia</taxon>
        <taxon>Lachnospirales</taxon>
        <taxon>Lachnospiraceae</taxon>
        <taxon>Fusicatenibacter</taxon>
    </lineage>
</organism>
<dbReference type="Pfam" id="PF10502">
    <property type="entry name" value="Peptidase_S26"/>
    <property type="match status" value="1"/>
</dbReference>
<dbReference type="PRINTS" id="PR00728">
    <property type="entry name" value="SIGNALPTASE"/>
</dbReference>
<dbReference type="AlphaFoldDB" id="A0A9D1XBV1"/>
<keyword evidence="2" id="KW-0645">Protease</keyword>
<accession>A0A9D1XBV1</accession>
<keyword evidence="6" id="KW-0735">Signal-anchor</keyword>
<dbReference type="InterPro" id="IPR036286">
    <property type="entry name" value="LexA/Signal_pep-like_sf"/>
</dbReference>
<dbReference type="GO" id="GO:0006465">
    <property type="term" value="P:signal peptide processing"/>
    <property type="evidence" value="ECO:0007669"/>
    <property type="project" value="UniProtKB-UniRule"/>
</dbReference>
<evidence type="ECO:0000256" key="7">
    <source>
        <dbReference type="ARBA" id="ARBA00022989"/>
    </source>
</evidence>
<sequence>MKKKRKRKIFFRLLTALLIFAAAFCMVRFRPYVVLSGSMEPALKVGGIVWTDLKKKDASVGEIITFQKDGRIVTHRVAGKTDGGYLTRGDANEEADPGFVAADEVIGTAAFYVPYLGFGVVWTQKYMFQLSGGVLVILLIVFFMPEKQKGKKKKMKDGKEQNL</sequence>
<name>A0A9D1XBV1_9FIRM</name>
<evidence type="ECO:0000256" key="1">
    <source>
        <dbReference type="ARBA" id="ARBA00004648"/>
    </source>
</evidence>
<evidence type="ECO:0000256" key="11">
    <source>
        <dbReference type="NCBIfam" id="TIGR02228"/>
    </source>
</evidence>
<dbReference type="PANTHER" id="PTHR10806:SF6">
    <property type="entry name" value="SIGNAL PEPTIDASE COMPLEX CATALYTIC SUBUNIT SEC11"/>
    <property type="match status" value="1"/>
</dbReference>
<dbReference type="PANTHER" id="PTHR10806">
    <property type="entry name" value="SIGNAL PEPTIDASE COMPLEX CATALYTIC SUBUNIT SEC11"/>
    <property type="match status" value="1"/>
</dbReference>
<evidence type="ECO:0000256" key="9">
    <source>
        <dbReference type="ARBA" id="ARBA00033305"/>
    </source>
</evidence>
<dbReference type="Proteomes" id="UP000886890">
    <property type="component" value="Unassembled WGS sequence"/>
</dbReference>
<evidence type="ECO:0000256" key="3">
    <source>
        <dbReference type="ARBA" id="ARBA00022692"/>
    </source>
</evidence>
<comment type="caution">
    <text evidence="14">The sequence shown here is derived from an EMBL/GenBank/DDBJ whole genome shotgun (WGS) entry which is preliminary data.</text>
</comment>
<evidence type="ECO:0000256" key="2">
    <source>
        <dbReference type="ARBA" id="ARBA00022670"/>
    </source>
</evidence>
<dbReference type="EC" id="3.4.21.89" evidence="11"/>
<evidence type="ECO:0000256" key="4">
    <source>
        <dbReference type="ARBA" id="ARBA00022801"/>
    </source>
</evidence>
<keyword evidence="3 12" id="KW-0812">Transmembrane</keyword>
<evidence type="ECO:0000313" key="15">
    <source>
        <dbReference type="Proteomes" id="UP000886890"/>
    </source>
</evidence>
<dbReference type="PROSITE" id="PS00501">
    <property type="entry name" value="SPASE_I_1"/>
    <property type="match status" value="1"/>
</dbReference>
<keyword evidence="7 12" id="KW-1133">Transmembrane helix</keyword>
<feature type="domain" description="Peptidase S26" evidence="13">
    <location>
        <begin position="11"/>
        <end position="70"/>
    </location>
</feature>
<evidence type="ECO:0000259" key="13">
    <source>
        <dbReference type="Pfam" id="PF10502"/>
    </source>
</evidence>
<dbReference type="GO" id="GO:0004252">
    <property type="term" value="F:serine-type endopeptidase activity"/>
    <property type="evidence" value="ECO:0007669"/>
    <property type="project" value="UniProtKB-UniRule"/>
</dbReference>
<dbReference type="GO" id="GO:0009003">
    <property type="term" value="F:signal peptidase activity"/>
    <property type="evidence" value="ECO:0007669"/>
    <property type="project" value="UniProtKB-EC"/>
</dbReference>
<gene>
    <name evidence="14" type="ORF">H9734_00980</name>
</gene>
<evidence type="ECO:0000256" key="5">
    <source>
        <dbReference type="ARBA" id="ARBA00022824"/>
    </source>
</evidence>
<keyword evidence="4 14" id="KW-0378">Hydrolase</keyword>
<dbReference type="CDD" id="cd06530">
    <property type="entry name" value="S26_SPase_I"/>
    <property type="match status" value="1"/>
</dbReference>
<keyword evidence="8 12" id="KW-0472">Membrane</keyword>
<dbReference type="SUPFAM" id="SSF51306">
    <property type="entry name" value="LexA/Signal peptidase"/>
    <property type="match status" value="1"/>
</dbReference>
<evidence type="ECO:0000256" key="8">
    <source>
        <dbReference type="ARBA" id="ARBA00023136"/>
    </source>
</evidence>
<proteinExistence type="predicted"/>
<dbReference type="InterPro" id="IPR001733">
    <property type="entry name" value="Peptidase_S26B"/>
</dbReference>
<evidence type="ECO:0000313" key="14">
    <source>
        <dbReference type="EMBL" id="HIX76162.1"/>
    </source>
</evidence>
<keyword evidence="5" id="KW-0256">Endoplasmic reticulum</keyword>
<dbReference type="EMBL" id="DXEK01000015">
    <property type="protein sequence ID" value="HIX76162.1"/>
    <property type="molecule type" value="Genomic_DNA"/>
</dbReference>
<evidence type="ECO:0000256" key="12">
    <source>
        <dbReference type="SAM" id="Phobius"/>
    </source>
</evidence>
<reference evidence="14" key="1">
    <citation type="journal article" date="2021" name="PeerJ">
        <title>Extensive microbial diversity within the chicken gut microbiome revealed by metagenomics and culture.</title>
        <authorList>
            <person name="Gilroy R."/>
            <person name="Ravi A."/>
            <person name="Getino M."/>
            <person name="Pursley I."/>
            <person name="Horton D.L."/>
            <person name="Alikhan N.F."/>
            <person name="Baker D."/>
            <person name="Gharbi K."/>
            <person name="Hall N."/>
            <person name="Watson M."/>
            <person name="Adriaenssens E.M."/>
            <person name="Foster-Nyarko E."/>
            <person name="Jarju S."/>
            <person name="Secka A."/>
            <person name="Antonio M."/>
            <person name="Oren A."/>
            <person name="Chaudhuri R.R."/>
            <person name="La Ragione R."/>
            <person name="Hildebrand F."/>
            <person name="Pallen M.J."/>
        </authorList>
    </citation>
    <scope>NUCLEOTIDE SEQUENCE</scope>
    <source>
        <strain evidence="14">CHK183-1962</strain>
    </source>
</reference>